<dbReference type="KEGG" id="ccos:Pan44_42620"/>
<evidence type="ECO:0000313" key="3">
    <source>
        <dbReference type="EMBL" id="QDT56210.1"/>
    </source>
</evidence>
<keyword evidence="2" id="KW-0812">Transmembrane</keyword>
<feature type="transmembrane region" description="Helical" evidence="2">
    <location>
        <begin position="79"/>
        <end position="97"/>
    </location>
</feature>
<gene>
    <name evidence="3" type="ORF">Pan44_42620</name>
</gene>
<keyword evidence="2" id="KW-1133">Transmembrane helix</keyword>
<evidence type="ECO:0008006" key="5">
    <source>
        <dbReference type="Google" id="ProtNLM"/>
    </source>
</evidence>
<evidence type="ECO:0000313" key="4">
    <source>
        <dbReference type="Proteomes" id="UP000315700"/>
    </source>
</evidence>
<dbReference type="Proteomes" id="UP000315700">
    <property type="component" value="Chromosome"/>
</dbReference>
<evidence type="ECO:0000256" key="1">
    <source>
        <dbReference type="SAM" id="MobiDB-lite"/>
    </source>
</evidence>
<keyword evidence="4" id="KW-1185">Reference proteome</keyword>
<sequence length="479" mass="52282">MKDELHSPESSSGGAPVPAGSTIEILEQSDERLVLFIPSGPKRGWELGCFGLIWLTIISIITSVVLIDVRQRGPGAFELLFLVPFWLVGLAMLYFSLRMRHTRTLILIEPTRAVLQQTFFGRTNTRETTLAIGEPATLVESYRQNDVPIDAVCLKGDPRPLKFATPLEHKEKAWIVDRINAFLGVSPALDPDDPSFGPTLTRVLPENCSSCGGSLSGATEEVQQATCPFCGTVNKAEMKLVLSGPSDVQPAVGEFPADRVTVTEQTPDLLEFGMRVFESRSMRRGAALAFVLFALFWNSIVGTILWATLFGARFNASMLFMLVFILPFVGVGVAIVGVALFILAGRLSVRLDRDALRASWGVGPLAYTKSLATETITHVTVENSPLAAKNRGARSRANQDTPTALVWAGERWIPITMLQGANDCRHVAQLVRSQLADMGFTVESQRTATIVVRPDEFNDNDESLDDDDLAESSDESAAK</sequence>
<reference evidence="3 4" key="1">
    <citation type="submission" date="2019-02" db="EMBL/GenBank/DDBJ databases">
        <title>Deep-cultivation of Planctomycetes and their phenomic and genomic characterization uncovers novel biology.</title>
        <authorList>
            <person name="Wiegand S."/>
            <person name="Jogler M."/>
            <person name="Boedeker C."/>
            <person name="Pinto D."/>
            <person name="Vollmers J."/>
            <person name="Rivas-Marin E."/>
            <person name="Kohn T."/>
            <person name="Peeters S.H."/>
            <person name="Heuer A."/>
            <person name="Rast P."/>
            <person name="Oberbeckmann S."/>
            <person name="Bunk B."/>
            <person name="Jeske O."/>
            <person name="Meyerdierks A."/>
            <person name="Storesund J.E."/>
            <person name="Kallscheuer N."/>
            <person name="Luecker S."/>
            <person name="Lage O.M."/>
            <person name="Pohl T."/>
            <person name="Merkel B.J."/>
            <person name="Hornburger P."/>
            <person name="Mueller R.-W."/>
            <person name="Bruemmer F."/>
            <person name="Labrenz M."/>
            <person name="Spormann A.M."/>
            <person name="Op den Camp H."/>
            <person name="Overmann J."/>
            <person name="Amann R."/>
            <person name="Jetten M.S.M."/>
            <person name="Mascher T."/>
            <person name="Medema M.H."/>
            <person name="Devos D.P."/>
            <person name="Kaster A.-K."/>
            <person name="Ovreas L."/>
            <person name="Rohde M."/>
            <person name="Galperin M.Y."/>
            <person name="Jogler C."/>
        </authorList>
    </citation>
    <scope>NUCLEOTIDE SEQUENCE [LARGE SCALE GENOMIC DNA]</scope>
    <source>
        <strain evidence="3 4">Pan44</strain>
    </source>
</reference>
<feature type="transmembrane region" description="Helical" evidence="2">
    <location>
        <begin position="319"/>
        <end position="343"/>
    </location>
</feature>
<dbReference type="InParanoid" id="A0A517SJA5"/>
<feature type="transmembrane region" description="Helical" evidence="2">
    <location>
        <begin position="47"/>
        <end position="67"/>
    </location>
</feature>
<dbReference type="EMBL" id="CP036271">
    <property type="protein sequence ID" value="QDT56210.1"/>
    <property type="molecule type" value="Genomic_DNA"/>
</dbReference>
<protein>
    <recommendedName>
        <fullName evidence="5">Double zinc ribbon</fullName>
    </recommendedName>
</protein>
<accession>A0A517SJA5</accession>
<dbReference type="AlphaFoldDB" id="A0A517SJA5"/>
<feature type="compositionally biased region" description="Acidic residues" evidence="1">
    <location>
        <begin position="457"/>
        <end position="479"/>
    </location>
</feature>
<feature type="transmembrane region" description="Helical" evidence="2">
    <location>
        <begin position="285"/>
        <end position="307"/>
    </location>
</feature>
<evidence type="ECO:0000256" key="2">
    <source>
        <dbReference type="SAM" id="Phobius"/>
    </source>
</evidence>
<organism evidence="3 4">
    <name type="scientific">Caulifigura coniformis</name>
    <dbReference type="NCBI Taxonomy" id="2527983"/>
    <lineage>
        <taxon>Bacteria</taxon>
        <taxon>Pseudomonadati</taxon>
        <taxon>Planctomycetota</taxon>
        <taxon>Planctomycetia</taxon>
        <taxon>Planctomycetales</taxon>
        <taxon>Planctomycetaceae</taxon>
        <taxon>Caulifigura</taxon>
    </lineage>
</organism>
<name>A0A517SJA5_9PLAN</name>
<feature type="region of interest" description="Disordered" evidence="1">
    <location>
        <begin position="454"/>
        <end position="479"/>
    </location>
</feature>
<proteinExistence type="predicted"/>
<dbReference type="RefSeq" id="WP_145033301.1">
    <property type="nucleotide sequence ID" value="NZ_CP036271.1"/>
</dbReference>
<keyword evidence="2" id="KW-0472">Membrane</keyword>
<dbReference type="OrthoDB" id="282709at2"/>